<keyword evidence="4" id="KW-0460">Magnesium</keyword>
<dbReference type="PROSITE" id="PS00018">
    <property type="entry name" value="EF_HAND_1"/>
    <property type="match status" value="1"/>
</dbReference>
<dbReference type="InterPro" id="IPR002048">
    <property type="entry name" value="EF_hand_dom"/>
</dbReference>
<dbReference type="SUPFAM" id="SSF47473">
    <property type="entry name" value="EF-hand"/>
    <property type="match status" value="1"/>
</dbReference>
<dbReference type="EMBL" id="OZ034824">
    <property type="protein sequence ID" value="CAL1674119.1"/>
    <property type="molecule type" value="Genomic_DNA"/>
</dbReference>
<dbReference type="InterPro" id="IPR011992">
    <property type="entry name" value="EF-hand-dom_pair"/>
</dbReference>
<proteinExistence type="predicted"/>
<dbReference type="InterPro" id="IPR051433">
    <property type="entry name" value="CIBP"/>
</dbReference>
<keyword evidence="3" id="KW-0106">Calcium</keyword>
<keyword evidence="7" id="KW-1185">Reference proteome</keyword>
<accession>A0AAV2N3R4</accession>
<reference evidence="6 7" key="1">
    <citation type="submission" date="2024-04" db="EMBL/GenBank/DDBJ databases">
        <authorList>
            <consortium name="Molecular Ecology Group"/>
        </authorList>
    </citation>
    <scope>NUCLEOTIDE SEQUENCE [LARGE SCALE GENOMIC DNA]</scope>
</reference>
<evidence type="ECO:0000256" key="2">
    <source>
        <dbReference type="ARBA" id="ARBA00022737"/>
    </source>
</evidence>
<evidence type="ECO:0000256" key="1">
    <source>
        <dbReference type="ARBA" id="ARBA00022723"/>
    </source>
</evidence>
<gene>
    <name evidence="6" type="ORF">LPLAT_LOCUS872</name>
</gene>
<evidence type="ECO:0000256" key="3">
    <source>
        <dbReference type="ARBA" id="ARBA00022837"/>
    </source>
</evidence>
<dbReference type="GO" id="GO:0000287">
    <property type="term" value="F:magnesium ion binding"/>
    <property type="evidence" value="ECO:0007669"/>
    <property type="project" value="TreeGrafter"/>
</dbReference>
<dbReference type="Gene3D" id="1.10.238.10">
    <property type="entry name" value="EF-hand"/>
    <property type="match status" value="2"/>
</dbReference>
<organism evidence="6 7">
    <name type="scientific">Lasius platythorax</name>
    <dbReference type="NCBI Taxonomy" id="488582"/>
    <lineage>
        <taxon>Eukaryota</taxon>
        <taxon>Metazoa</taxon>
        <taxon>Ecdysozoa</taxon>
        <taxon>Arthropoda</taxon>
        <taxon>Hexapoda</taxon>
        <taxon>Insecta</taxon>
        <taxon>Pterygota</taxon>
        <taxon>Neoptera</taxon>
        <taxon>Endopterygota</taxon>
        <taxon>Hymenoptera</taxon>
        <taxon>Apocrita</taxon>
        <taxon>Aculeata</taxon>
        <taxon>Formicoidea</taxon>
        <taxon>Formicidae</taxon>
        <taxon>Formicinae</taxon>
        <taxon>Lasius</taxon>
        <taxon>Lasius</taxon>
    </lineage>
</organism>
<dbReference type="Proteomes" id="UP001497644">
    <property type="component" value="Chromosome 1"/>
</dbReference>
<evidence type="ECO:0000256" key="4">
    <source>
        <dbReference type="ARBA" id="ARBA00022842"/>
    </source>
</evidence>
<dbReference type="InterPro" id="IPR018247">
    <property type="entry name" value="EF_Hand_1_Ca_BS"/>
</dbReference>
<dbReference type="PANTHER" id="PTHR45791:SF9">
    <property type="entry name" value="FREQUENIN-1-LIKE PROTEIN"/>
    <property type="match status" value="1"/>
</dbReference>
<feature type="domain" description="EF-hand" evidence="5">
    <location>
        <begin position="103"/>
        <end position="138"/>
    </location>
</feature>
<dbReference type="GO" id="GO:0005509">
    <property type="term" value="F:calcium ion binding"/>
    <property type="evidence" value="ECO:0007669"/>
    <property type="project" value="InterPro"/>
</dbReference>
<sequence>MGNSSSNESAISEDVLDEYVELTYLSKSEIRQIYKLFDDLEPGVLKKNLHYRFPIEQIDKILPQIRCNPFRNAIYRIFSSKQDGHLSFEDILDLYSAFSANSPQGVRAAWAFEIFDFDGDNQVSLDDLIEAIQRLTGSDEVRIDRQRAENVARMVGCAFLLCVLDKGRNREAINPFAESRFLLQQISGGSC</sequence>
<protein>
    <recommendedName>
        <fullName evidence="5">EF-hand domain-containing protein</fullName>
    </recommendedName>
</protein>
<keyword evidence="1" id="KW-0479">Metal-binding</keyword>
<dbReference type="AlphaFoldDB" id="A0AAV2N3R4"/>
<dbReference type="PANTHER" id="PTHR45791">
    <property type="entry name" value="CALCIUM AND INTEGRIN BINDING FAMILY MEMBER 2"/>
    <property type="match status" value="1"/>
</dbReference>
<dbReference type="PROSITE" id="PS50222">
    <property type="entry name" value="EF_HAND_2"/>
    <property type="match status" value="1"/>
</dbReference>
<name>A0AAV2N3R4_9HYME</name>
<dbReference type="SMART" id="SM00054">
    <property type="entry name" value="EFh"/>
    <property type="match status" value="1"/>
</dbReference>
<evidence type="ECO:0000313" key="7">
    <source>
        <dbReference type="Proteomes" id="UP001497644"/>
    </source>
</evidence>
<keyword evidence="2" id="KW-0677">Repeat</keyword>
<evidence type="ECO:0000313" key="6">
    <source>
        <dbReference type="EMBL" id="CAL1674119.1"/>
    </source>
</evidence>
<evidence type="ECO:0000259" key="5">
    <source>
        <dbReference type="PROSITE" id="PS50222"/>
    </source>
</evidence>